<reference evidence="1" key="2">
    <citation type="submission" date="2015-06" db="UniProtKB">
        <authorList>
            <consortium name="EnsemblMetazoa"/>
        </authorList>
    </citation>
    <scope>IDENTIFICATION</scope>
</reference>
<sequence length="106" mass="11583">MDNFLTNGPPESPLQAPSYLLVPFEKVHILTGFMGENKGSCFLQSSNSKTPVSSFCKVCGKFPARTFPHPKIVPSPPSFKFALGNCIDPTRASAEFRLFKLKASAM</sequence>
<dbReference type="EMBL" id="CAQQ02046420">
    <property type="status" value="NOT_ANNOTATED_CDS"/>
    <property type="molecule type" value="Genomic_DNA"/>
</dbReference>
<evidence type="ECO:0000313" key="1">
    <source>
        <dbReference type="EnsemblMetazoa" id="MESCA005317-PA"/>
    </source>
</evidence>
<organism evidence="1 2">
    <name type="scientific">Megaselia scalaris</name>
    <name type="common">Humpbacked fly</name>
    <name type="synonym">Phora scalaris</name>
    <dbReference type="NCBI Taxonomy" id="36166"/>
    <lineage>
        <taxon>Eukaryota</taxon>
        <taxon>Metazoa</taxon>
        <taxon>Ecdysozoa</taxon>
        <taxon>Arthropoda</taxon>
        <taxon>Hexapoda</taxon>
        <taxon>Insecta</taxon>
        <taxon>Pterygota</taxon>
        <taxon>Neoptera</taxon>
        <taxon>Endopterygota</taxon>
        <taxon>Diptera</taxon>
        <taxon>Brachycera</taxon>
        <taxon>Muscomorpha</taxon>
        <taxon>Platypezoidea</taxon>
        <taxon>Phoridae</taxon>
        <taxon>Megaseliini</taxon>
        <taxon>Megaselia</taxon>
    </lineage>
</organism>
<dbReference type="EnsemblMetazoa" id="MESCA005317-RA">
    <property type="protein sequence ID" value="MESCA005317-PA"/>
    <property type="gene ID" value="MESCA005317"/>
</dbReference>
<dbReference type="EMBL" id="CAQQ02046421">
    <property type="status" value="NOT_ANNOTATED_CDS"/>
    <property type="molecule type" value="Genomic_DNA"/>
</dbReference>
<keyword evidence="2" id="KW-1185">Reference proteome</keyword>
<reference evidence="2" key="1">
    <citation type="submission" date="2013-02" db="EMBL/GenBank/DDBJ databases">
        <authorList>
            <person name="Hughes D."/>
        </authorList>
    </citation>
    <scope>NUCLEOTIDE SEQUENCE</scope>
    <source>
        <strain>Durham</strain>
        <strain evidence="2">NC isolate 2 -- Noor lab</strain>
    </source>
</reference>
<name>T1GP04_MEGSC</name>
<proteinExistence type="predicted"/>
<dbReference type="HOGENOM" id="CLU_2226199_0_0_1"/>
<dbReference type="Proteomes" id="UP000015102">
    <property type="component" value="Unassembled WGS sequence"/>
</dbReference>
<accession>T1GP04</accession>
<dbReference type="AlphaFoldDB" id="T1GP04"/>
<protein>
    <submittedName>
        <fullName evidence="1">Uncharacterized protein</fullName>
    </submittedName>
</protein>
<evidence type="ECO:0000313" key="2">
    <source>
        <dbReference type="Proteomes" id="UP000015102"/>
    </source>
</evidence>